<keyword evidence="4" id="KW-0175">Coiled coil</keyword>
<dbReference type="Pfam" id="PF00386">
    <property type="entry name" value="C1q"/>
    <property type="match status" value="1"/>
</dbReference>
<dbReference type="PRINTS" id="PR00007">
    <property type="entry name" value="COMPLEMNTC1Q"/>
</dbReference>
<dbReference type="EMBL" id="QBIY01005405">
    <property type="protein sequence ID" value="RXN37818.1"/>
    <property type="molecule type" value="Genomic_DNA"/>
</dbReference>
<dbReference type="InterPro" id="IPR050822">
    <property type="entry name" value="Cerebellin_Synaptic_Org"/>
</dbReference>
<proteinExistence type="predicted"/>
<dbReference type="GO" id="GO:0005576">
    <property type="term" value="C:extracellular region"/>
    <property type="evidence" value="ECO:0007669"/>
    <property type="project" value="UniProtKB-SubCell"/>
</dbReference>
<sequence length="392" mass="43513">MSFTLQSLKASMDQEQFRRKEEHNIAFSAALGNRGDFGPFNTNVRLVYEKVFLNAGSCYNSGTEERIALLASGQFQPQFLTGINSEVAELRSTVQQKEKEVQAKKTEHLTVEKSSALLASGDFQHIFTWIHLELVELRSTVCTLTNTLQVTEEKLEQLKGKEYKVAFAASLGPGGNVGPFTTDITLVYKEVFVNEGRAYSSATGIFTAPANGVYYFAFSGHNHSSKPMGLSLYKNGKLMITVYNHPQAARYETASNSISLILEKGDQVYMCLCACMPEVQKEEKEVQTDSTEHLNVEERGVVLASGAFLQTFLTSLQSELAELRSTVSSLKDRLKITEEQLEQLKRNEKYKVAFAATLGVPENTGPFNTDVTLVYKNVLVNTDKVYNPTTGV</sequence>
<dbReference type="SUPFAM" id="SSF49842">
    <property type="entry name" value="TNF-like"/>
    <property type="match status" value="1"/>
</dbReference>
<dbReference type="InterPro" id="IPR001073">
    <property type="entry name" value="C1q_dom"/>
</dbReference>
<dbReference type="PANTHER" id="PTHR22923:SF102">
    <property type="entry name" value="CEREBELLIN 13-RELATED"/>
    <property type="match status" value="1"/>
</dbReference>
<keyword evidence="2" id="KW-0964">Secreted</keyword>
<reference evidence="6 7" key="1">
    <citation type="submission" date="2018-03" db="EMBL/GenBank/DDBJ databases">
        <title>Draft genome sequence of Rohu Carp (Labeo rohita).</title>
        <authorList>
            <person name="Das P."/>
            <person name="Kushwaha B."/>
            <person name="Joshi C.G."/>
            <person name="Kumar D."/>
            <person name="Nagpure N.S."/>
            <person name="Sahoo L."/>
            <person name="Das S.P."/>
            <person name="Bit A."/>
            <person name="Patnaik S."/>
            <person name="Meher P.K."/>
            <person name="Jayasankar P."/>
            <person name="Koringa P.G."/>
            <person name="Patel N.V."/>
            <person name="Hinsu A.T."/>
            <person name="Kumar R."/>
            <person name="Pandey M."/>
            <person name="Agarwal S."/>
            <person name="Srivastava S."/>
            <person name="Singh M."/>
            <person name="Iquebal M.A."/>
            <person name="Jaiswal S."/>
            <person name="Angadi U.B."/>
            <person name="Kumar N."/>
            <person name="Raza M."/>
            <person name="Shah T.M."/>
            <person name="Rai A."/>
            <person name="Jena J.K."/>
        </authorList>
    </citation>
    <scope>NUCLEOTIDE SEQUENCE [LARGE SCALE GENOMIC DNA]</scope>
    <source>
        <strain evidence="6">DASCIFA01</strain>
        <tissue evidence="6">Testis</tissue>
    </source>
</reference>
<dbReference type="PANTHER" id="PTHR22923">
    <property type="entry name" value="CEREBELLIN-RELATED"/>
    <property type="match status" value="1"/>
</dbReference>
<keyword evidence="3" id="KW-0732">Signal</keyword>
<feature type="coiled-coil region" evidence="4">
    <location>
        <begin position="80"/>
        <end position="107"/>
    </location>
</feature>
<evidence type="ECO:0000256" key="2">
    <source>
        <dbReference type="ARBA" id="ARBA00022525"/>
    </source>
</evidence>
<feature type="coiled-coil region" evidence="4">
    <location>
        <begin position="313"/>
        <end position="347"/>
    </location>
</feature>
<evidence type="ECO:0000313" key="6">
    <source>
        <dbReference type="EMBL" id="RXN37818.1"/>
    </source>
</evidence>
<keyword evidence="7" id="KW-1185">Reference proteome</keyword>
<dbReference type="Proteomes" id="UP000290572">
    <property type="component" value="Unassembled WGS sequence"/>
</dbReference>
<protein>
    <submittedName>
        <fullName evidence="6">Complement C1q tumor necrosis factor-related 6-like protein</fullName>
    </submittedName>
</protein>
<organism evidence="6 7">
    <name type="scientific">Labeo rohita</name>
    <name type="common">Indian major carp</name>
    <name type="synonym">Cyprinus rohita</name>
    <dbReference type="NCBI Taxonomy" id="84645"/>
    <lineage>
        <taxon>Eukaryota</taxon>
        <taxon>Metazoa</taxon>
        <taxon>Chordata</taxon>
        <taxon>Craniata</taxon>
        <taxon>Vertebrata</taxon>
        <taxon>Euteleostomi</taxon>
        <taxon>Actinopterygii</taxon>
        <taxon>Neopterygii</taxon>
        <taxon>Teleostei</taxon>
        <taxon>Ostariophysi</taxon>
        <taxon>Cypriniformes</taxon>
        <taxon>Cyprinidae</taxon>
        <taxon>Labeoninae</taxon>
        <taxon>Labeonini</taxon>
        <taxon>Labeo</taxon>
    </lineage>
</organism>
<dbReference type="InterPro" id="IPR008983">
    <property type="entry name" value="Tumour_necrosis_fac-like_dom"/>
</dbReference>
<evidence type="ECO:0000256" key="4">
    <source>
        <dbReference type="SAM" id="Coils"/>
    </source>
</evidence>
<dbReference type="SMART" id="SM00110">
    <property type="entry name" value="C1Q"/>
    <property type="match status" value="1"/>
</dbReference>
<evidence type="ECO:0000313" key="7">
    <source>
        <dbReference type="Proteomes" id="UP000290572"/>
    </source>
</evidence>
<feature type="domain" description="C1q" evidence="5">
    <location>
        <begin position="160"/>
        <end position="315"/>
    </location>
</feature>
<evidence type="ECO:0000256" key="1">
    <source>
        <dbReference type="ARBA" id="ARBA00004613"/>
    </source>
</evidence>
<accession>A0A498P195</accession>
<evidence type="ECO:0000259" key="5">
    <source>
        <dbReference type="PROSITE" id="PS50871"/>
    </source>
</evidence>
<dbReference type="Gene3D" id="2.60.120.40">
    <property type="match status" value="3"/>
</dbReference>
<evidence type="ECO:0000256" key="3">
    <source>
        <dbReference type="ARBA" id="ARBA00022729"/>
    </source>
</evidence>
<gene>
    <name evidence="6" type="ORF">ROHU_001696</name>
</gene>
<dbReference type="PROSITE" id="PS50871">
    <property type="entry name" value="C1Q"/>
    <property type="match status" value="2"/>
</dbReference>
<dbReference type="STRING" id="84645.A0A498P195"/>
<name>A0A498P195_LABRO</name>
<dbReference type="AlphaFoldDB" id="A0A498P195"/>
<comment type="subcellular location">
    <subcellularLocation>
        <location evidence="1">Secreted</location>
    </subcellularLocation>
</comment>
<comment type="caution">
    <text evidence="6">The sequence shown here is derived from an EMBL/GenBank/DDBJ whole genome shotgun (WGS) entry which is preliminary data.</text>
</comment>
<feature type="domain" description="C1q" evidence="5">
    <location>
        <begin position="347"/>
        <end position="392"/>
    </location>
</feature>